<evidence type="ECO:0000259" key="11">
    <source>
        <dbReference type="Pfam" id="PF00905"/>
    </source>
</evidence>
<proteinExistence type="predicted"/>
<dbReference type="PANTHER" id="PTHR32282:SF34">
    <property type="entry name" value="PENICILLIN-BINDING PROTEIN 1A"/>
    <property type="match status" value="1"/>
</dbReference>
<reference evidence="13 14" key="1">
    <citation type="submission" date="2024-09" db="EMBL/GenBank/DDBJ databases">
        <authorList>
            <person name="Sun Q."/>
            <person name="Mori K."/>
        </authorList>
    </citation>
    <scope>NUCLEOTIDE SEQUENCE [LARGE SCALE GENOMIC DNA]</scope>
    <source>
        <strain evidence="13 14">JCM 4362</strain>
    </source>
</reference>
<dbReference type="Pfam" id="PF00912">
    <property type="entry name" value="Transgly"/>
    <property type="match status" value="1"/>
</dbReference>
<evidence type="ECO:0000259" key="12">
    <source>
        <dbReference type="Pfam" id="PF00912"/>
    </source>
</evidence>
<comment type="catalytic activity">
    <reaction evidence="7">
        <text>Preferential cleavage: (Ac)2-L-Lys-D-Ala-|-D-Ala. Also transpeptidation of peptidyl-alanyl moieties that are N-acyl substituents of D-alanine.</text>
        <dbReference type="EC" id="3.4.16.4"/>
    </reaction>
</comment>
<comment type="catalytic activity">
    <reaction evidence="8">
        <text>[GlcNAc-(1-&gt;4)-Mur2Ac(oyl-L-Ala-gamma-D-Glu-L-Lys-D-Ala-D-Ala)](n)-di-trans,octa-cis-undecaprenyl diphosphate + beta-D-GlcNAc-(1-&gt;4)-Mur2Ac(oyl-L-Ala-gamma-D-Glu-L-Lys-D-Ala-D-Ala)-di-trans,octa-cis-undecaprenyl diphosphate = [GlcNAc-(1-&gt;4)-Mur2Ac(oyl-L-Ala-gamma-D-Glu-L-Lys-D-Ala-D-Ala)](n+1)-di-trans,octa-cis-undecaprenyl diphosphate + di-trans,octa-cis-undecaprenyl diphosphate + H(+)</text>
        <dbReference type="Rhea" id="RHEA:23708"/>
        <dbReference type="Rhea" id="RHEA-COMP:9602"/>
        <dbReference type="Rhea" id="RHEA-COMP:9603"/>
        <dbReference type="ChEBI" id="CHEBI:15378"/>
        <dbReference type="ChEBI" id="CHEBI:58405"/>
        <dbReference type="ChEBI" id="CHEBI:60033"/>
        <dbReference type="ChEBI" id="CHEBI:78435"/>
        <dbReference type="EC" id="2.4.99.28"/>
    </reaction>
</comment>
<evidence type="ECO:0000313" key="13">
    <source>
        <dbReference type="EMBL" id="MFB9521907.1"/>
    </source>
</evidence>
<dbReference type="RefSeq" id="WP_345228660.1">
    <property type="nucleotide sequence ID" value="NZ_BAAAXE010000015.1"/>
</dbReference>
<evidence type="ECO:0000256" key="1">
    <source>
        <dbReference type="ARBA" id="ARBA00022645"/>
    </source>
</evidence>
<feature type="transmembrane region" description="Helical" evidence="10">
    <location>
        <begin position="36"/>
        <end position="58"/>
    </location>
</feature>
<evidence type="ECO:0000256" key="3">
    <source>
        <dbReference type="ARBA" id="ARBA00022676"/>
    </source>
</evidence>
<keyword evidence="3 13" id="KW-0328">Glycosyltransferase</keyword>
<feature type="compositionally biased region" description="Low complexity" evidence="9">
    <location>
        <begin position="779"/>
        <end position="788"/>
    </location>
</feature>
<dbReference type="EC" id="2.4.-.-" evidence="13"/>
<feature type="compositionally biased region" description="Low complexity" evidence="9">
    <location>
        <begin position="731"/>
        <end position="746"/>
    </location>
</feature>
<organism evidence="13 14">
    <name type="scientific">Streptomyces cremeus</name>
    <dbReference type="NCBI Taxonomy" id="66881"/>
    <lineage>
        <taxon>Bacteria</taxon>
        <taxon>Bacillati</taxon>
        <taxon>Actinomycetota</taxon>
        <taxon>Actinomycetes</taxon>
        <taxon>Kitasatosporales</taxon>
        <taxon>Streptomycetaceae</taxon>
        <taxon>Streptomyces</taxon>
    </lineage>
</organism>
<keyword evidence="10" id="KW-0472">Membrane</keyword>
<evidence type="ECO:0000256" key="8">
    <source>
        <dbReference type="ARBA" id="ARBA00049902"/>
    </source>
</evidence>
<evidence type="ECO:0000256" key="9">
    <source>
        <dbReference type="SAM" id="MobiDB-lite"/>
    </source>
</evidence>
<keyword evidence="10" id="KW-1133">Transmembrane helix</keyword>
<feature type="domain" description="Penicillin-binding protein transpeptidase" evidence="11">
    <location>
        <begin position="363"/>
        <end position="606"/>
    </location>
</feature>
<evidence type="ECO:0000256" key="10">
    <source>
        <dbReference type="SAM" id="Phobius"/>
    </source>
</evidence>
<keyword evidence="6" id="KW-0511">Multifunctional enzyme</keyword>
<keyword evidence="1" id="KW-0121">Carboxypeptidase</keyword>
<feature type="compositionally biased region" description="Basic and acidic residues" evidence="9">
    <location>
        <begin position="683"/>
        <end position="705"/>
    </location>
</feature>
<protein>
    <submittedName>
        <fullName evidence="13">Transglycosylase domain-containing protein</fullName>
        <ecNumber evidence="13">2.4.-.-</ecNumber>
    </submittedName>
</protein>
<comment type="caution">
    <text evidence="13">The sequence shown here is derived from an EMBL/GenBank/DDBJ whole genome shotgun (WGS) entry which is preliminary data.</text>
</comment>
<dbReference type="InterPro" id="IPR036950">
    <property type="entry name" value="PBP_transglycosylase"/>
</dbReference>
<keyword evidence="5" id="KW-0378">Hydrolase</keyword>
<keyword evidence="14" id="KW-1185">Reference proteome</keyword>
<dbReference type="InterPro" id="IPR012338">
    <property type="entry name" value="Beta-lactam/transpept-like"/>
</dbReference>
<evidence type="ECO:0000256" key="4">
    <source>
        <dbReference type="ARBA" id="ARBA00022679"/>
    </source>
</evidence>
<evidence type="ECO:0000256" key="5">
    <source>
        <dbReference type="ARBA" id="ARBA00022801"/>
    </source>
</evidence>
<dbReference type="SUPFAM" id="SSF56601">
    <property type="entry name" value="beta-lactamase/transpeptidase-like"/>
    <property type="match status" value="1"/>
</dbReference>
<dbReference type="InterPro" id="IPR050396">
    <property type="entry name" value="Glycosyltr_51/Transpeptidase"/>
</dbReference>
<dbReference type="EMBL" id="JBHMCR010000009">
    <property type="protein sequence ID" value="MFB9521907.1"/>
    <property type="molecule type" value="Genomic_DNA"/>
</dbReference>
<feature type="region of interest" description="Disordered" evidence="9">
    <location>
        <begin position="667"/>
        <end position="807"/>
    </location>
</feature>
<dbReference type="PANTHER" id="PTHR32282">
    <property type="entry name" value="BINDING PROTEIN TRANSPEPTIDASE, PUTATIVE-RELATED"/>
    <property type="match status" value="1"/>
</dbReference>
<dbReference type="Proteomes" id="UP001589718">
    <property type="component" value="Unassembled WGS sequence"/>
</dbReference>
<name>A0ABV5PFE4_STRCM</name>
<evidence type="ECO:0000256" key="7">
    <source>
        <dbReference type="ARBA" id="ARBA00034000"/>
    </source>
</evidence>
<feature type="compositionally biased region" description="Low complexity" evidence="9">
    <location>
        <begin position="706"/>
        <end position="724"/>
    </location>
</feature>
<evidence type="ECO:0000313" key="14">
    <source>
        <dbReference type="Proteomes" id="UP001589718"/>
    </source>
</evidence>
<dbReference type="Gene3D" id="3.40.710.10">
    <property type="entry name" value="DD-peptidase/beta-lactamase superfamily"/>
    <property type="match status" value="1"/>
</dbReference>
<feature type="compositionally biased region" description="Gly residues" evidence="9">
    <location>
        <begin position="789"/>
        <end position="807"/>
    </location>
</feature>
<dbReference type="GO" id="GO:0016757">
    <property type="term" value="F:glycosyltransferase activity"/>
    <property type="evidence" value="ECO:0007669"/>
    <property type="project" value="UniProtKB-KW"/>
</dbReference>
<sequence>MGRADERRARQSGGSRRAAGAPGKSGIRRLFTWKKVLGTFFGLCLLAMGAFVALYMAIDIPEGNASARTQSNVYKYSDGKTVIARTGSGEYARENVSLDKIPKKVQTTFVAAENMSFYDDHGIDFKGTARGLLNTFSGKGKQGGSTITQQYVKNYYLTPEQTVTRKLKELVISLKVDQKYEKDDILLGYINTSYYGRGAAGIQAAAQAYYRKDADKLTVEEGAYLAALLQAPSSYDVLNATPTNKRLVMERWNYVLDNMVEMGELQKAERAAMTFPMPKPVQPNRGMKGQAGYLIEAAEQQLKVREGLTEKELAAGGWTITLNIDKDRQKALEKAVDRQLESKLDRRSKKKVDRNVQAGGTSVDPKTGAVVALYGGADYLKHQISNATRTDYQPASTFKPAVFAAALEQGSVNQDGEKITANTIYSGKSRRPVVGEGGGGYAPQNEDDRSYGDIDVQEATDQSVNSVFAQMIVDVGAKHVKQTALKLGMQDRGDFGASPAMALGTMKANTMDMAAMYASLAAHGKKVVPSIVKTAEHKDRTIEPKGFAADGQGISRQAADTVTSVLEHVVQEGTGRAVSSGKYHAAGKTGTSENNRSAWFAGYTPELATAIGIFGENADKPGQTTLTGAAGGGRMNGSSFPARIWADYTLGALNGGSDAKFDLEIKDGAAWEPPPPPPPPETKPPETKAPEKPEEPEEPEHKPDPGKNQGQDQGQANQGKDQGQNQGGDHQGQNQGQNQGQANQGQNQGGDHQGQNQGQNQGGQNQGGDNQGGGDHQGQDQGQANQGQNQGGDHQGQANGGANDGQW</sequence>
<feature type="compositionally biased region" description="Pro residues" evidence="9">
    <location>
        <begin position="672"/>
        <end position="682"/>
    </location>
</feature>
<feature type="compositionally biased region" description="Low complexity" evidence="9">
    <location>
        <begin position="11"/>
        <end position="23"/>
    </location>
</feature>
<dbReference type="Pfam" id="PF00905">
    <property type="entry name" value="Transpeptidase"/>
    <property type="match status" value="1"/>
</dbReference>
<feature type="domain" description="Glycosyl transferase family 51" evidence="12">
    <location>
        <begin position="82"/>
        <end position="259"/>
    </location>
</feature>
<feature type="region of interest" description="Disordered" evidence="9">
    <location>
        <begin position="1"/>
        <end position="23"/>
    </location>
</feature>
<dbReference type="InterPro" id="IPR023346">
    <property type="entry name" value="Lysozyme-like_dom_sf"/>
</dbReference>
<gene>
    <name evidence="13" type="ORF">ACFFTU_18335</name>
</gene>
<feature type="compositionally biased region" description="Gly residues" evidence="9">
    <location>
        <begin position="760"/>
        <end position="776"/>
    </location>
</feature>
<accession>A0ABV5PFE4</accession>
<dbReference type="SUPFAM" id="SSF53955">
    <property type="entry name" value="Lysozyme-like"/>
    <property type="match status" value="1"/>
</dbReference>
<dbReference type="Gene3D" id="1.10.3810.10">
    <property type="entry name" value="Biosynthetic peptidoglycan transglycosylase-like"/>
    <property type="match status" value="1"/>
</dbReference>
<evidence type="ECO:0000256" key="2">
    <source>
        <dbReference type="ARBA" id="ARBA00022670"/>
    </source>
</evidence>
<dbReference type="InterPro" id="IPR001460">
    <property type="entry name" value="PCN-bd_Tpept"/>
</dbReference>
<dbReference type="InterPro" id="IPR001264">
    <property type="entry name" value="Glyco_trans_51"/>
</dbReference>
<keyword evidence="2" id="KW-0645">Protease</keyword>
<keyword evidence="4 13" id="KW-0808">Transferase</keyword>
<keyword evidence="10" id="KW-0812">Transmembrane</keyword>
<evidence type="ECO:0000256" key="6">
    <source>
        <dbReference type="ARBA" id="ARBA00023268"/>
    </source>
</evidence>